<protein>
    <submittedName>
        <fullName evidence="2">Uncharacterized protein</fullName>
    </submittedName>
</protein>
<gene>
    <name evidence="2" type="ORF">AURANDRAFT_65101</name>
</gene>
<feature type="compositionally biased region" description="Acidic residues" evidence="1">
    <location>
        <begin position="311"/>
        <end position="323"/>
    </location>
</feature>
<evidence type="ECO:0000256" key="1">
    <source>
        <dbReference type="SAM" id="MobiDB-lite"/>
    </source>
</evidence>
<dbReference type="KEGG" id="aaf:AURANDRAFT_65101"/>
<dbReference type="GeneID" id="20225162"/>
<keyword evidence="3" id="KW-1185">Reference proteome</keyword>
<accession>F0YCN8</accession>
<dbReference type="RefSeq" id="XP_009038370.1">
    <property type="nucleotide sequence ID" value="XM_009040122.1"/>
</dbReference>
<dbReference type="Proteomes" id="UP000002729">
    <property type="component" value="Unassembled WGS sequence"/>
</dbReference>
<dbReference type="OrthoDB" id="197416at2759"/>
<dbReference type="InParanoid" id="F0YCN8"/>
<name>F0YCN8_AURAN</name>
<evidence type="ECO:0000313" key="2">
    <source>
        <dbReference type="EMBL" id="EGB07144.1"/>
    </source>
</evidence>
<dbReference type="AlphaFoldDB" id="F0YCN8"/>
<dbReference type="EMBL" id="GL833132">
    <property type="protein sequence ID" value="EGB07144.1"/>
    <property type="molecule type" value="Genomic_DNA"/>
</dbReference>
<evidence type="ECO:0000313" key="3">
    <source>
        <dbReference type="Proteomes" id="UP000002729"/>
    </source>
</evidence>
<proteinExistence type="predicted"/>
<organism evidence="3">
    <name type="scientific">Aureococcus anophagefferens</name>
    <name type="common">Harmful bloom alga</name>
    <dbReference type="NCBI Taxonomy" id="44056"/>
    <lineage>
        <taxon>Eukaryota</taxon>
        <taxon>Sar</taxon>
        <taxon>Stramenopiles</taxon>
        <taxon>Ochrophyta</taxon>
        <taxon>Pelagophyceae</taxon>
        <taxon>Pelagomonadales</taxon>
        <taxon>Pelagomonadaceae</taxon>
        <taxon>Aureococcus</taxon>
    </lineage>
</organism>
<reference evidence="2 3" key="1">
    <citation type="journal article" date="2011" name="Proc. Natl. Acad. Sci. U.S.A.">
        <title>Niche of harmful alga Aureococcus anophagefferens revealed through ecogenomics.</title>
        <authorList>
            <person name="Gobler C.J."/>
            <person name="Berry D.L."/>
            <person name="Dyhrman S.T."/>
            <person name="Wilhelm S.W."/>
            <person name="Salamov A."/>
            <person name="Lobanov A.V."/>
            <person name="Zhang Y."/>
            <person name="Collier J.L."/>
            <person name="Wurch L.L."/>
            <person name="Kustka A.B."/>
            <person name="Dill B.D."/>
            <person name="Shah M."/>
            <person name="VerBerkmoes N.C."/>
            <person name="Kuo A."/>
            <person name="Terry A."/>
            <person name="Pangilinan J."/>
            <person name="Lindquist E.A."/>
            <person name="Lucas S."/>
            <person name="Paulsen I.T."/>
            <person name="Hattenrath-Lehmann T.K."/>
            <person name="Talmage S.C."/>
            <person name="Walker E.A."/>
            <person name="Koch F."/>
            <person name="Burson A.M."/>
            <person name="Marcoval M.A."/>
            <person name="Tang Y.Z."/>
            <person name="Lecleir G.R."/>
            <person name="Coyne K.J."/>
            <person name="Berg G.M."/>
            <person name="Bertrand E.M."/>
            <person name="Saito M.A."/>
            <person name="Gladyshev V.N."/>
            <person name="Grigoriev I.V."/>
        </authorList>
    </citation>
    <scope>NUCLEOTIDE SEQUENCE [LARGE SCALE GENOMIC DNA]</scope>
    <source>
        <strain evidence="3">CCMP 1984</strain>
    </source>
</reference>
<feature type="region of interest" description="Disordered" evidence="1">
    <location>
        <begin position="291"/>
        <end position="324"/>
    </location>
</feature>
<sequence>MKAALLALLSTGSALRVPRRAVAGAVAGALTTPYVPLAARAADAPDALFPASIYEGTWVTERKINVQEGDAAAAAAAMKALGNTGPYEMLKKEAYEARFQPLAAPEPAWVKRNLFPQWASDKGGVVGTDRVFELESRGASSVSVSGDVLSFAAKDGTKHALKLVDRKSEDIGRGQIGYTETYIIDGKVAAKLSRGFRPAPAAPMFGGTEKVETFDVTNGVIGATPTSTTKSRLQYERPEVAQRTGFGRLQSLLCDPTALDAASPANVEAARLMATDRAAFDARSRADADASLDFYRRGDGPVQPESPPPPEPEDALGDDLDAEDERRLASLSVSRNVTMMGSKK</sequence>